<dbReference type="InterPro" id="IPR009010">
    <property type="entry name" value="Asp_de-COase-like_dom_sf"/>
</dbReference>
<dbReference type="InterPro" id="IPR003593">
    <property type="entry name" value="AAA+_ATPase"/>
</dbReference>
<proteinExistence type="inferred from homology"/>
<evidence type="ECO:0000256" key="8">
    <source>
        <dbReference type="ARBA" id="ARBA00022927"/>
    </source>
</evidence>
<dbReference type="RefSeq" id="XP_024339610.1">
    <property type="nucleotide sequence ID" value="XM_024485381.1"/>
</dbReference>
<accession>A0A1X6N2W3</accession>
<feature type="domain" description="AAA+ ATPase" evidence="14">
    <location>
        <begin position="452"/>
        <end position="600"/>
    </location>
</feature>
<comment type="similarity">
    <text evidence="2">Belongs to the AAA ATPase family.</text>
</comment>
<feature type="compositionally biased region" description="Polar residues" evidence="13">
    <location>
        <begin position="227"/>
        <end position="239"/>
    </location>
</feature>
<evidence type="ECO:0000313" key="15">
    <source>
        <dbReference type="EMBL" id="OSX62816.1"/>
    </source>
</evidence>
<dbReference type="GO" id="GO:0005778">
    <property type="term" value="C:peroxisomal membrane"/>
    <property type="evidence" value="ECO:0007669"/>
    <property type="project" value="TreeGrafter"/>
</dbReference>
<reference evidence="15 16" key="1">
    <citation type="submission" date="2017-04" db="EMBL/GenBank/DDBJ databases">
        <title>Genome Sequence of the Model Brown-Rot Fungus Postia placenta SB12.</title>
        <authorList>
            <consortium name="DOE Joint Genome Institute"/>
            <person name="Gaskell J."/>
            <person name="Kersten P."/>
            <person name="Larrondo L.F."/>
            <person name="Canessa P."/>
            <person name="Martinez D."/>
            <person name="Hibbett D."/>
            <person name="Schmoll M."/>
            <person name="Kubicek C.P."/>
            <person name="Martinez A.T."/>
            <person name="Yadav J."/>
            <person name="Master E."/>
            <person name="Magnuson J.K."/>
            <person name="James T."/>
            <person name="Yaver D."/>
            <person name="Berka R."/>
            <person name="Labutti K."/>
            <person name="Lipzen A."/>
            <person name="Aerts A."/>
            <person name="Barry K."/>
            <person name="Henrissat B."/>
            <person name="Blanchette R."/>
            <person name="Grigoriev I."/>
            <person name="Cullen D."/>
        </authorList>
    </citation>
    <scope>NUCLEOTIDE SEQUENCE [LARGE SCALE GENOMIC DNA]</scope>
    <source>
        <strain evidence="15 16">MAD-698-R-SB12</strain>
    </source>
</reference>
<dbReference type="SMART" id="SM00382">
    <property type="entry name" value="AAA"/>
    <property type="match status" value="2"/>
</dbReference>
<dbReference type="InterPro" id="IPR027417">
    <property type="entry name" value="P-loop_NTPase"/>
</dbReference>
<feature type="region of interest" description="Disordered" evidence="13">
    <location>
        <begin position="1058"/>
        <end position="1078"/>
    </location>
</feature>
<dbReference type="STRING" id="670580.A0A1X6N2W3"/>
<dbReference type="InterPro" id="IPR015342">
    <property type="entry name" value="PEX1-N_C-lobe"/>
</dbReference>
<sequence length="1078" mass="118009">MPRRARIHFVSLHSSLVNLPISLYGPLLERGVRPQGLAVHLTLVSAQKQAGRVGTEKIDAYVGWTGMASASSLAHFNSTDASDRGLETIEIDPQYAEALGFALGDVVEIGLLHDLGYAQSVAAEPVTPDDWEIIEIHASHVESTLLSQVRVAMTGQEINVWVLGRTRVRLKIASLEPSSGEKALLLTTNTEVSIAPKPHVKSKSSVSRNPRDEAKGRNKLTKLNGINGHSTDTSISSKDASARKEGPSKKRVHFMRVLPRRFFSPPGSLTDASNSDRPIVYVSRAILMSLSQDTGMPTSVFSWCASVRKLKPPADPCREQSSTAPAVPPAPRILIPNGSSGPAPSDQPSAASSQDEVVLKWSPEFSVPYGHVIFARGVPDINDWDLIQITFIREHERLPDKYPAEMSSENGRSSHVVKLQHGLAGIDDVLSKCVTFCLTNLALHAFSGRIRGVPGLLVTGRSGAGKTSLLQTVAKLIQEDPKVYAHSLYIDLSKCSEMPVSKFRSMLRYWMDKAAWHRPSLLLMDNVDRLLGAEAEHADSFRNRHLAELFLAMFGPSSKSAASNANGVVLLVAAESQAALHPTISASHLFQEVVSLKPPGKDARRDIIAQLVQERIDSSNIVQDTSIPLNYTALATQTEGYSATDLRDLVARAVHRAAIRSSPNESDDLSTTLVPDDFTSAQIDFVPHSLRDVKLQKSDIEWTDIGGLKETKHVLRETLEWPTKYGPIFAQSPLRLRSGLLLYGYPGCGKTLLASAVARECGLNFISIKGPELLNKYIGASEKSVRDLFERASAAKPCVLFFDEFDSIAPKRGHDSTGVTDRVVNQMLTQMDGAEGLDGVYVLAATSRPDLIDSALLRPGRLDKSLLCDMPNVEERREASQTKSGAGLRMYDILECLGRKINIAASVDLDELARQTVGFSGADLQALVYNAHLEVIHDTIALATSAATSNKAEDAEGGDPSPFEYAVLGQSETDQKRVLSRAEESAFQRRRAASLQMIQTDRYAMRVSYTSEKYLMTSQKREITEEHFLKVFQSTRPSVPPEERERLRRIYHAFVSDRSGELPVPPEGTDVGSRVSLM</sequence>
<dbReference type="SUPFAM" id="SSF50692">
    <property type="entry name" value="ADC-like"/>
    <property type="match status" value="1"/>
</dbReference>
<evidence type="ECO:0000313" key="16">
    <source>
        <dbReference type="Proteomes" id="UP000194127"/>
    </source>
</evidence>
<evidence type="ECO:0000256" key="6">
    <source>
        <dbReference type="ARBA" id="ARBA00022801"/>
    </source>
</evidence>
<gene>
    <name evidence="15" type="ORF">POSPLADRAFT_1142071</name>
</gene>
<evidence type="ECO:0000256" key="4">
    <source>
        <dbReference type="ARBA" id="ARBA00022593"/>
    </source>
</evidence>
<keyword evidence="3" id="KW-0813">Transport</keyword>
<protein>
    <recommendedName>
        <fullName evidence="11">Peroxisomal ATPase PEX1</fullName>
    </recommendedName>
    <alternativeName>
        <fullName evidence="10">Peroxin-1</fullName>
    </alternativeName>
</protein>
<organism evidence="15 16">
    <name type="scientific">Postia placenta MAD-698-R-SB12</name>
    <dbReference type="NCBI Taxonomy" id="670580"/>
    <lineage>
        <taxon>Eukaryota</taxon>
        <taxon>Fungi</taxon>
        <taxon>Dikarya</taxon>
        <taxon>Basidiomycota</taxon>
        <taxon>Agaricomycotina</taxon>
        <taxon>Agaricomycetes</taxon>
        <taxon>Polyporales</taxon>
        <taxon>Adustoporiaceae</taxon>
        <taxon>Rhodonia</taxon>
    </lineage>
</organism>
<dbReference type="InterPro" id="IPR050168">
    <property type="entry name" value="AAA_ATPase_domain"/>
</dbReference>
<dbReference type="SUPFAM" id="SSF54585">
    <property type="entry name" value="Cdc48 domain 2-like"/>
    <property type="match status" value="1"/>
</dbReference>
<dbReference type="CDD" id="cd19526">
    <property type="entry name" value="RecA-like_PEX1_r2"/>
    <property type="match status" value="1"/>
</dbReference>
<dbReference type="GO" id="GO:0016558">
    <property type="term" value="P:protein import into peroxisome matrix"/>
    <property type="evidence" value="ECO:0007669"/>
    <property type="project" value="TreeGrafter"/>
</dbReference>
<dbReference type="GO" id="GO:0005829">
    <property type="term" value="C:cytosol"/>
    <property type="evidence" value="ECO:0007669"/>
    <property type="project" value="TreeGrafter"/>
</dbReference>
<evidence type="ECO:0000259" key="14">
    <source>
        <dbReference type="SMART" id="SM00382"/>
    </source>
</evidence>
<comment type="catalytic activity">
    <reaction evidence="12">
        <text>ATP + H2O = ADP + phosphate + H(+)</text>
        <dbReference type="Rhea" id="RHEA:13065"/>
        <dbReference type="ChEBI" id="CHEBI:15377"/>
        <dbReference type="ChEBI" id="CHEBI:15378"/>
        <dbReference type="ChEBI" id="CHEBI:30616"/>
        <dbReference type="ChEBI" id="CHEBI:43474"/>
        <dbReference type="ChEBI" id="CHEBI:456216"/>
    </reaction>
    <physiologicalReaction direction="left-to-right" evidence="12">
        <dbReference type="Rhea" id="RHEA:13066"/>
    </physiologicalReaction>
</comment>
<dbReference type="Pfam" id="PF17862">
    <property type="entry name" value="AAA_lid_3"/>
    <property type="match status" value="1"/>
</dbReference>
<evidence type="ECO:0000256" key="12">
    <source>
        <dbReference type="ARBA" id="ARBA00048778"/>
    </source>
</evidence>
<dbReference type="EMBL" id="KZ110596">
    <property type="protein sequence ID" value="OSX62816.1"/>
    <property type="molecule type" value="Genomic_DNA"/>
</dbReference>
<keyword evidence="9" id="KW-0472">Membrane</keyword>
<feature type="domain" description="AAA+ ATPase" evidence="14">
    <location>
        <begin position="736"/>
        <end position="871"/>
    </location>
</feature>
<dbReference type="GeneID" id="36330330"/>
<evidence type="ECO:0000256" key="1">
    <source>
        <dbReference type="ARBA" id="ARBA00004370"/>
    </source>
</evidence>
<feature type="region of interest" description="Disordered" evidence="13">
    <location>
        <begin position="196"/>
        <end position="251"/>
    </location>
</feature>
<feature type="compositionally biased region" description="Low complexity" evidence="13">
    <location>
        <begin position="338"/>
        <end position="353"/>
    </location>
</feature>
<dbReference type="Pfam" id="PF00004">
    <property type="entry name" value="AAA"/>
    <property type="match status" value="2"/>
</dbReference>
<evidence type="ECO:0000256" key="5">
    <source>
        <dbReference type="ARBA" id="ARBA00022741"/>
    </source>
</evidence>
<dbReference type="FunFam" id="3.40.50.300:FF:000149">
    <property type="entry name" value="Nuclear valosin-containing protein-like"/>
    <property type="match status" value="1"/>
</dbReference>
<name>A0A1X6N2W3_9APHY</name>
<keyword evidence="7" id="KW-0067">ATP-binding</keyword>
<dbReference type="InterPro" id="IPR003960">
    <property type="entry name" value="ATPase_AAA_CS"/>
</dbReference>
<dbReference type="SUPFAM" id="SSF52540">
    <property type="entry name" value="P-loop containing nucleoside triphosphate hydrolases"/>
    <property type="match status" value="2"/>
</dbReference>
<dbReference type="Gene3D" id="1.10.8.60">
    <property type="match status" value="2"/>
</dbReference>
<evidence type="ECO:0000256" key="2">
    <source>
        <dbReference type="ARBA" id="ARBA00006914"/>
    </source>
</evidence>
<dbReference type="Gene3D" id="3.10.330.10">
    <property type="match status" value="1"/>
</dbReference>
<evidence type="ECO:0000256" key="3">
    <source>
        <dbReference type="ARBA" id="ARBA00022448"/>
    </source>
</evidence>
<dbReference type="InterPro" id="IPR041569">
    <property type="entry name" value="AAA_lid_3"/>
</dbReference>
<keyword evidence="5" id="KW-0547">Nucleotide-binding</keyword>
<dbReference type="PANTHER" id="PTHR23077:SF12">
    <property type="entry name" value="PEROXISOMAL ATPASE PEX1"/>
    <property type="match status" value="1"/>
</dbReference>
<evidence type="ECO:0000256" key="11">
    <source>
        <dbReference type="ARBA" id="ARBA00034532"/>
    </source>
</evidence>
<dbReference type="GO" id="GO:0016887">
    <property type="term" value="F:ATP hydrolysis activity"/>
    <property type="evidence" value="ECO:0007669"/>
    <property type="project" value="InterPro"/>
</dbReference>
<dbReference type="Pfam" id="PF09262">
    <property type="entry name" value="PEX-1N"/>
    <property type="match status" value="1"/>
</dbReference>
<evidence type="ECO:0000256" key="9">
    <source>
        <dbReference type="ARBA" id="ARBA00023136"/>
    </source>
</evidence>
<evidence type="ECO:0000256" key="7">
    <source>
        <dbReference type="ARBA" id="ARBA00022840"/>
    </source>
</evidence>
<dbReference type="PROSITE" id="PS00674">
    <property type="entry name" value="AAA"/>
    <property type="match status" value="1"/>
</dbReference>
<dbReference type="InterPro" id="IPR003959">
    <property type="entry name" value="ATPase_AAA_core"/>
</dbReference>
<feature type="region of interest" description="Disordered" evidence="13">
    <location>
        <begin position="312"/>
        <end position="353"/>
    </location>
</feature>
<keyword evidence="8" id="KW-0653">Protein transport</keyword>
<dbReference type="Proteomes" id="UP000194127">
    <property type="component" value="Unassembled WGS sequence"/>
</dbReference>
<evidence type="ECO:0000256" key="10">
    <source>
        <dbReference type="ARBA" id="ARBA00032509"/>
    </source>
</evidence>
<dbReference type="InterPro" id="IPR029067">
    <property type="entry name" value="CDC48_domain_2-like_sf"/>
</dbReference>
<evidence type="ECO:0000256" key="13">
    <source>
        <dbReference type="SAM" id="MobiDB-lite"/>
    </source>
</evidence>
<keyword evidence="4" id="KW-0962">Peroxisome biogenesis</keyword>
<dbReference type="OrthoDB" id="2187at2759"/>
<dbReference type="GO" id="GO:0005524">
    <property type="term" value="F:ATP binding"/>
    <property type="evidence" value="ECO:0007669"/>
    <property type="project" value="UniProtKB-KW"/>
</dbReference>
<dbReference type="PANTHER" id="PTHR23077">
    <property type="entry name" value="AAA-FAMILY ATPASE"/>
    <property type="match status" value="1"/>
</dbReference>
<keyword evidence="6" id="KW-0378">Hydrolase</keyword>
<dbReference type="AlphaFoldDB" id="A0A1X6N2W3"/>
<keyword evidence="16" id="KW-1185">Reference proteome</keyword>
<dbReference type="Gene3D" id="3.40.50.300">
    <property type="entry name" value="P-loop containing nucleotide triphosphate hydrolases"/>
    <property type="match status" value="2"/>
</dbReference>
<comment type="subcellular location">
    <subcellularLocation>
        <location evidence="1">Membrane</location>
    </subcellularLocation>
</comment>